<evidence type="ECO:0000256" key="3">
    <source>
        <dbReference type="ARBA" id="ARBA00023125"/>
    </source>
</evidence>
<dbReference type="SUPFAM" id="SSF53850">
    <property type="entry name" value="Periplasmic binding protein-like II"/>
    <property type="match status" value="1"/>
</dbReference>
<sequence>MQVELRHLRVLSRIAEAGSITRAAADLGVSQPTLSAQLRRIEQAFGGPLFHRGPDGIAPTALGRHVLSRARGVLADMDDLLATARTNGTRTGLRLGTHPSILLGEWLRRLETGPLGRTVSTSLDYSGGVLNHLLANDQVDVVFMGRVTDHHAPACPPGTDERIISIEPCGVALPSTHHLAKRGRIELADLADETWIPPQGGDDGGTAMLRSACEAAGFSPRFRYHDVDANGMAGFVAAGFAIALVSPTWQPAEGITVVALAGRATDAHLVLRWRTATVTPEEIDILHRSYHEMYEPVVRRHIAELPWLADNPDARPRLIACGAAPP</sequence>
<gene>
    <name evidence="6" type="ORF">AGRA3207_000975</name>
</gene>
<dbReference type="Pfam" id="PF03466">
    <property type="entry name" value="LysR_substrate"/>
    <property type="match status" value="1"/>
</dbReference>
<evidence type="ECO:0000256" key="4">
    <source>
        <dbReference type="ARBA" id="ARBA00023163"/>
    </source>
</evidence>
<comment type="similarity">
    <text evidence="1">Belongs to the LysR transcriptional regulatory family.</text>
</comment>
<evidence type="ECO:0000256" key="1">
    <source>
        <dbReference type="ARBA" id="ARBA00009437"/>
    </source>
</evidence>
<proteinExistence type="inferred from homology"/>
<dbReference type="PANTHER" id="PTHR30346:SF30">
    <property type="entry name" value="SMALL NEUTRAL PROTEASE REGULATORY PROTEIN"/>
    <property type="match status" value="1"/>
</dbReference>
<dbReference type="Gene3D" id="1.10.10.10">
    <property type="entry name" value="Winged helix-like DNA-binding domain superfamily/Winged helix DNA-binding domain"/>
    <property type="match status" value="1"/>
</dbReference>
<dbReference type="InterPro" id="IPR036388">
    <property type="entry name" value="WH-like_DNA-bd_sf"/>
</dbReference>
<organism evidence="6 7">
    <name type="scientific">Actinomadura graeca</name>
    <dbReference type="NCBI Taxonomy" id="2750812"/>
    <lineage>
        <taxon>Bacteria</taxon>
        <taxon>Bacillati</taxon>
        <taxon>Actinomycetota</taxon>
        <taxon>Actinomycetes</taxon>
        <taxon>Streptosporangiales</taxon>
        <taxon>Thermomonosporaceae</taxon>
        <taxon>Actinomadura</taxon>
    </lineage>
</organism>
<dbReference type="EMBL" id="CP059572">
    <property type="protein sequence ID" value="QXJ20291.1"/>
    <property type="molecule type" value="Genomic_DNA"/>
</dbReference>
<dbReference type="InterPro" id="IPR036390">
    <property type="entry name" value="WH_DNA-bd_sf"/>
</dbReference>
<evidence type="ECO:0000256" key="2">
    <source>
        <dbReference type="ARBA" id="ARBA00023015"/>
    </source>
</evidence>
<evidence type="ECO:0000313" key="7">
    <source>
        <dbReference type="Proteomes" id="UP001049518"/>
    </source>
</evidence>
<dbReference type="PANTHER" id="PTHR30346">
    <property type="entry name" value="TRANSCRIPTIONAL DUAL REGULATOR HCAR-RELATED"/>
    <property type="match status" value="1"/>
</dbReference>
<evidence type="ECO:0000313" key="6">
    <source>
        <dbReference type="EMBL" id="QXJ20291.1"/>
    </source>
</evidence>
<reference evidence="6" key="1">
    <citation type="submission" date="2020-07" db="EMBL/GenBank/DDBJ databases">
        <authorList>
            <person name="Tarantini F.S."/>
            <person name="Hong K.W."/>
            <person name="Chan K.G."/>
        </authorList>
    </citation>
    <scope>NUCLEOTIDE SEQUENCE</scope>
    <source>
        <strain evidence="6">32-07</strain>
    </source>
</reference>
<keyword evidence="4" id="KW-0804">Transcription</keyword>
<dbReference type="RefSeq" id="WP_231333352.1">
    <property type="nucleotide sequence ID" value="NZ_CP059572.1"/>
</dbReference>
<dbReference type="Proteomes" id="UP001049518">
    <property type="component" value="Chromosome"/>
</dbReference>
<name>A0ABX8QPG0_9ACTN</name>
<feature type="domain" description="HTH lysR-type" evidence="5">
    <location>
        <begin position="3"/>
        <end position="60"/>
    </location>
</feature>
<keyword evidence="7" id="KW-1185">Reference proteome</keyword>
<dbReference type="Gene3D" id="3.40.190.10">
    <property type="entry name" value="Periplasmic binding protein-like II"/>
    <property type="match status" value="2"/>
</dbReference>
<dbReference type="SUPFAM" id="SSF46785">
    <property type="entry name" value="Winged helix' DNA-binding domain"/>
    <property type="match status" value="1"/>
</dbReference>
<protein>
    <submittedName>
        <fullName evidence="6">LysR family transcriptional regulator</fullName>
    </submittedName>
</protein>
<dbReference type="PRINTS" id="PR00039">
    <property type="entry name" value="HTHLYSR"/>
</dbReference>
<keyword evidence="3" id="KW-0238">DNA-binding</keyword>
<dbReference type="InterPro" id="IPR005119">
    <property type="entry name" value="LysR_subst-bd"/>
</dbReference>
<dbReference type="InterPro" id="IPR000847">
    <property type="entry name" value="LysR_HTH_N"/>
</dbReference>
<accession>A0ABX8QPG0</accession>
<evidence type="ECO:0000259" key="5">
    <source>
        <dbReference type="PROSITE" id="PS50931"/>
    </source>
</evidence>
<dbReference type="PROSITE" id="PS50931">
    <property type="entry name" value="HTH_LYSR"/>
    <property type="match status" value="1"/>
</dbReference>
<keyword evidence="2" id="KW-0805">Transcription regulation</keyword>
<dbReference type="CDD" id="cd08414">
    <property type="entry name" value="PBP2_LTTR_aromatics_like"/>
    <property type="match status" value="1"/>
</dbReference>
<dbReference type="Pfam" id="PF00126">
    <property type="entry name" value="HTH_1"/>
    <property type="match status" value="1"/>
</dbReference>